<gene>
    <name evidence="2" type="ORF">HNR73_005376</name>
</gene>
<feature type="transmembrane region" description="Helical" evidence="1">
    <location>
        <begin position="17"/>
        <end position="35"/>
    </location>
</feature>
<evidence type="ECO:0000256" key="1">
    <source>
        <dbReference type="SAM" id="Phobius"/>
    </source>
</evidence>
<dbReference type="Proteomes" id="UP000548476">
    <property type="component" value="Unassembled WGS sequence"/>
</dbReference>
<keyword evidence="1" id="KW-0472">Membrane</keyword>
<proteinExistence type="predicted"/>
<keyword evidence="1" id="KW-1133">Transmembrane helix</keyword>
<sequence length="108" mass="11591">MTTATVAPARTHPVLRVTARVGWAVLGLLLAAFAVFEAQKYGVPTTAAAVASFAVPALFRRHALARAWWIPLTVLVGYSLGSLEFPPLFTAGLGWMTLIVALKVFRRG</sequence>
<reference evidence="2 3" key="1">
    <citation type="submission" date="2020-08" db="EMBL/GenBank/DDBJ databases">
        <title>Genomic Encyclopedia of Type Strains, Phase IV (KMG-IV): sequencing the most valuable type-strain genomes for metagenomic binning, comparative biology and taxonomic classification.</title>
        <authorList>
            <person name="Goeker M."/>
        </authorList>
    </citation>
    <scope>NUCLEOTIDE SEQUENCE [LARGE SCALE GENOMIC DNA]</scope>
    <source>
        <strain evidence="2 3">YIM 65646</strain>
    </source>
</reference>
<dbReference type="EMBL" id="JACHGT010000012">
    <property type="protein sequence ID" value="MBB6037500.1"/>
    <property type="molecule type" value="Genomic_DNA"/>
</dbReference>
<organism evidence="2 3">
    <name type="scientific">Phytomonospora endophytica</name>
    <dbReference type="NCBI Taxonomy" id="714109"/>
    <lineage>
        <taxon>Bacteria</taxon>
        <taxon>Bacillati</taxon>
        <taxon>Actinomycetota</taxon>
        <taxon>Actinomycetes</taxon>
        <taxon>Micromonosporales</taxon>
        <taxon>Micromonosporaceae</taxon>
        <taxon>Phytomonospora</taxon>
    </lineage>
</organism>
<keyword evidence="3" id="KW-1185">Reference proteome</keyword>
<evidence type="ECO:0000313" key="2">
    <source>
        <dbReference type="EMBL" id="MBB6037500.1"/>
    </source>
</evidence>
<evidence type="ECO:0000313" key="3">
    <source>
        <dbReference type="Proteomes" id="UP000548476"/>
    </source>
</evidence>
<comment type="caution">
    <text evidence="2">The sequence shown here is derived from an EMBL/GenBank/DDBJ whole genome shotgun (WGS) entry which is preliminary data.</text>
</comment>
<feature type="transmembrane region" description="Helical" evidence="1">
    <location>
        <begin position="87"/>
        <end position="105"/>
    </location>
</feature>
<keyword evidence="1" id="KW-0812">Transmembrane</keyword>
<accession>A0A841G008</accession>
<protein>
    <submittedName>
        <fullName evidence="2">Uncharacterized protein</fullName>
    </submittedName>
</protein>
<dbReference type="RefSeq" id="WP_184790313.1">
    <property type="nucleotide sequence ID" value="NZ_BONT01000093.1"/>
</dbReference>
<dbReference type="AlphaFoldDB" id="A0A841G008"/>
<name>A0A841G008_9ACTN</name>